<protein>
    <recommendedName>
        <fullName evidence="4">DUF2474 domain-containing protein</fullName>
    </recommendedName>
</protein>
<dbReference type="EMBL" id="JACBZF010000004">
    <property type="protein sequence ID" value="NYH96091.1"/>
    <property type="molecule type" value="Genomic_DNA"/>
</dbReference>
<keyword evidence="3" id="KW-1185">Reference proteome</keyword>
<organism evidence="2 3">
    <name type="scientific">Novosphingobium marinum</name>
    <dbReference type="NCBI Taxonomy" id="1514948"/>
    <lineage>
        <taxon>Bacteria</taxon>
        <taxon>Pseudomonadati</taxon>
        <taxon>Pseudomonadota</taxon>
        <taxon>Alphaproteobacteria</taxon>
        <taxon>Sphingomonadales</taxon>
        <taxon>Sphingomonadaceae</taxon>
        <taxon>Novosphingobium</taxon>
    </lineage>
</organism>
<keyword evidence="1" id="KW-0472">Membrane</keyword>
<evidence type="ECO:0000256" key="1">
    <source>
        <dbReference type="SAM" id="Phobius"/>
    </source>
</evidence>
<comment type="caution">
    <text evidence="2">The sequence shown here is derived from an EMBL/GenBank/DDBJ whole genome shotgun (WGS) entry which is preliminary data.</text>
</comment>
<name>A0A7Y9XZZ2_9SPHN</name>
<keyword evidence="1" id="KW-1133">Transmembrane helix</keyword>
<dbReference type="Proteomes" id="UP000522081">
    <property type="component" value="Unassembled WGS sequence"/>
</dbReference>
<dbReference type="Pfam" id="PF10617">
    <property type="entry name" value="DUF2474"/>
    <property type="match status" value="1"/>
</dbReference>
<reference evidence="2 3" key="1">
    <citation type="submission" date="2020-07" db="EMBL/GenBank/DDBJ databases">
        <title>Genomic Encyclopedia of Type Strains, Phase IV (KMG-IV): sequencing the most valuable type-strain genomes for metagenomic binning, comparative biology and taxonomic classification.</title>
        <authorList>
            <person name="Goeker M."/>
        </authorList>
    </citation>
    <scope>NUCLEOTIDE SEQUENCE [LARGE SCALE GENOMIC DNA]</scope>
    <source>
        <strain evidence="2 3">DSM 29043</strain>
    </source>
</reference>
<evidence type="ECO:0000313" key="3">
    <source>
        <dbReference type="Proteomes" id="UP000522081"/>
    </source>
</evidence>
<gene>
    <name evidence="2" type="ORF">FHS75_002423</name>
</gene>
<evidence type="ECO:0000313" key="2">
    <source>
        <dbReference type="EMBL" id="NYH96091.1"/>
    </source>
</evidence>
<proteinExistence type="predicted"/>
<dbReference type="InterPro" id="IPR018895">
    <property type="entry name" value="DUF2474"/>
</dbReference>
<keyword evidence="1" id="KW-0812">Transmembrane</keyword>
<sequence length="57" mass="6313">MSKTPPPRVEVDAPEADAFDADRAPLWKRLAWMAAIWGASVTVLGAVAYLLRFWLKG</sequence>
<accession>A0A7Y9XZZ2</accession>
<dbReference type="RefSeq" id="WP_179407938.1">
    <property type="nucleotide sequence ID" value="NZ_BMGF01000004.1"/>
</dbReference>
<dbReference type="AlphaFoldDB" id="A0A7Y9XZZ2"/>
<evidence type="ECO:0008006" key="4">
    <source>
        <dbReference type="Google" id="ProtNLM"/>
    </source>
</evidence>
<feature type="transmembrane region" description="Helical" evidence="1">
    <location>
        <begin position="30"/>
        <end position="51"/>
    </location>
</feature>